<reference evidence="2" key="1">
    <citation type="journal article" date="2019" name="PLoS Negl. Trop. Dis.">
        <title>Revisiting the worldwide diversity of Leptospira species in the environment.</title>
        <authorList>
            <person name="Vincent A.T."/>
            <person name="Schiettekatte O."/>
            <person name="Bourhy P."/>
            <person name="Veyrier F.J."/>
            <person name="Picardeau M."/>
        </authorList>
    </citation>
    <scope>NUCLEOTIDE SEQUENCE [LARGE SCALE GENOMIC DNA]</scope>
    <source>
        <strain evidence="2">201702476</strain>
    </source>
</reference>
<dbReference type="Proteomes" id="UP000297693">
    <property type="component" value="Unassembled WGS sequence"/>
</dbReference>
<dbReference type="EMBL" id="RQGD01000034">
    <property type="protein sequence ID" value="TGL58181.1"/>
    <property type="molecule type" value="Genomic_DNA"/>
</dbReference>
<evidence type="ECO:0000259" key="1">
    <source>
        <dbReference type="PROSITE" id="PS50280"/>
    </source>
</evidence>
<accession>A0A4R9JY80</accession>
<dbReference type="InterPro" id="IPR051760">
    <property type="entry name" value="KMT5A"/>
</dbReference>
<dbReference type="PANTHER" id="PTHR46167:SF1">
    <property type="entry name" value="N-LYSINE METHYLTRANSFERASE KMT5A"/>
    <property type="match status" value="1"/>
</dbReference>
<dbReference type="InterPro" id="IPR046341">
    <property type="entry name" value="SET_dom_sf"/>
</dbReference>
<proteinExistence type="predicted"/>
<organism evidence="2 3">
    <name type="scientific">Leptospira ognonensis</name>
    <dbReference type="NCBI Taxonomy" id="2484945"/>
    <lineage>
        <taxon>Bacteria</taxon>
        <taxon>Pseudomonadati</taxon>
        <taxon>Spirochaetota</taxon>
        <taxon>Spirochaetia</taxon>
        <taxon>Leptospirales</taxon>
        <taxon>Leptospiraceae</taxon>
        <taxon>Leptospira</taxon>
    </lineage>
</organism>
<protein>
    <submittedName>
        <fullName evidence="2">SET domain-containing protein</fullName>
    </submittedName>
</protein>
<comment type="caution">
    <text evidence="2">The sequence shown here is derived from an EMBL/GenBank/DDBJ whole genome shotgun (WGS) entry which is preliminary data.</text>
</comment>
<dbReference type="InterPro" id="IPR001214">
    <property type="entry name" value="SET_dom"/>
</dbReference>
<dbReference type="SUPFAM" id="SSF82199">
    <property type="entry name" value="SET domain"/>
    <property type="match status" value="1"/>
</dbReference>
<dbReference type="SMART" id="SM00317">
    <property type="entry name" value="SET"/>
    <property type="match status" value="1"/>
</dbReference>
<name>A0A4R9JY80_9LEPT</name>
<dbReference type="GO" id="GO:0005700">
    <property type="term" value="C:polytene chromosome"/>
    <property type="evidence" value="ECO:0007669"/>
    <property type="project" value="TreeGrafter"/>
</dbReference>
<dbReference type="Gene3D" id="2.170.270.10">
    <property type="entry name" value="SET domain"/>
    <property type="match status" value="1"/>
</dbReference>
<dbReference type="GO" id="GO:0042799">
    <property type="term" value="F:histone H4K20 methyltransferase activity"/>
    <property type="evidence" value="ECO:0007669"/>
    <property type="project" value="TreeGrafter"/>
</dbReference>
<evidence type="ECO:0000313" key="2">
    <source>
        <dbReference type="EMBL" id="TGL58181.1"/>
    </source>
</evidence>
<dbReference type="Pfam" id="PF00856">
    <property type="entry name" value="SET"/>
    <property type="match status" value="1"/>
</dbReference>
<dbReference type="GO" id="GO:0006357">
    <property type="term" value="P:regulation of transcription by RNA polymerase II"/>
    <property type="evidence" value="ECO:0007669"/>
    <property type="project" value="TreeGrafter"/>
</dbReference>
<keyword evidence="3" id="KW-1185">Reference proteome</keyword>
<evidence type="ECO:0000313" key="3">
    <source>
        <dbReference type="Proteomes" id="UP000297693"/>
    </source>
</evidence>
<dbReference type="AlphaFoldDB" id="A0A4R9JY80"/>
<dbReference type="RefSeq" id="WP_135624199.1">
    <property type="nucleotide sequence ID" value="NZ_RQGD01000034.1"/>
</dbReference>
<dbReference type="PROSITE" id="PS50280">
    <property type="entry name" value="SET"/>
    <property type="match status" value="1"/>
</dbReference>
<sequence>MKKKKVIPRKKKKAAAKRKPVIYSEKDFIIKPSSVPGIGMGLFTKQTLYKGDTVGYYMGKIITDDDAESPKYIDSKYLLWICKDWWIYGEGRESNYTRYINHSDKPNAELVTSVRWKTARFKVLKTIPEGNEIFFDYGKDYWDNVDFKPK</sequence>
<dbReference type="OrthoDB" id="9790349at2"/>
<feature type="domain" description="SET" evidence="1">
    <location>
        <begin position="26"/>
        <end position="138"/>
    </location>
</feature>
<gene>
    <name evidence="2" type="ORF">EHQ58_12435</name>
</gene>
<dbReference type="PANTHER" id="PTHR46167">
    <property type="entry name" value="N-LYSINE METHYLTRANSFERASE KMT5A"/>
    <property type="match status" value="1"/>
</dbReference>